<reference evidence="1" key="1">
    <citation type="submission" date="2019-12" db="EMBL/GenBank/DDBJ databases">
        <authorList>
            <person name="Scholes J."/>
        </authorList>
    </citation>
    <scope>NUCLEOTIDE SEQUENCE</scope>
</reference>
<accession>A0A9N7RL71</accession>
<name>A0A9N7RL71_STRHE</name>
<proteinExistence type="predicted"/>
<dbReference type="Proteomes" id="UP001153555">
    <property type="component" value="Unassembled WGS sequence"/>
</dbReference>
<gene>
    <name evidence="1" type="ORF">SHERM_02774</name>
</gene>
<dbReference type="EMBL" id="CACSLK010028053">
    <property type="protein sequence ID" value="CAA0834969.1"/>
    <property type="molecule type" value="Genomic_DNA"/>
</dbReference>
<sequence length="93" mass="10479">MGTVELHRLFSMLDERQWQHQREGALGICVSEEKLRPMIGKVDADGDADEFGARYATTLENGEGDKGDDGEEDVREAFRVFDREGADSSQRMN</sequence>
<evidence type="ECO:0000313" key="1">
    <source>
        <dbReference type="EMBL" id="CAA0834969.1"/>
    </source>
</evidence>
<dbReference type="InterPro" id="IPR011992">
    <property type="entry name" value="EF-hand-dom_pair"/>
</dbReference>
<comment type="caution">
    <text evidence="1">The sequence shown here is derived from an EMBL/GenBank/DDBJ whole genome shotgun (WGS) entry which is preliminary data.</text>
</comment>
<protein>
    <submittedName>
        <fullName evidence="1">Calmodulin-like protein 5</fullName>
    </submittedName>
</protein>
<keyword evidence="2" id="KW-1185">Reference proteome</keyword>
<organism evidence="1 2">
    <name type="scientific">Striga hermonthica</name>
    <name type="common">Purple witchweed</name>
    <name type="synonym">Buchnera hermonthica</name>
    <dbReference type="NCBI Taxonomy" id="68872"/>
    <lineage>
        <taxon>Eukaryota</taxon>
        <taxon>Viridiplantae</taxon>
        <taxon>Streptophyta</taxon>
        <taxon>Embryophyta</taxon>
        <taxon>Tracheophyta</taxon>
        <taxon>Spermatophyta</taxon>
        <taxon>Magnoliopsida</taxon>
        <taxon>eudicotyledons</taxon>
        <taxon>Gunneridae</taxon>
        <taxon>Pentapetalae</taxon>
        <taxon>asterids</taxon>
        <taxon>lamiids</taxon>
        <taxon>Lamiales</taxon>
        <taxon>Orobanchaceae</taxon>
        <taxon>Buchnereae</taxon>
        <taxon>Striga</taxon>
    </lineage>
</organism>
<dbReference type="SUPFAM" id="SSF47473">
    <property type="entry name" value="EF-hand"/>
    <property type="match status" value="1"/>
</dbReference>
<dbReference type="AlphaFoldDB" id="A0A9N7RL71"/>
<evidence type="ECO:0000313" key="2">
    <source>
        <dbReference type="Proteomes" id="UP001153555"/>
    </source>
</evidence>
<dbReference type="Gene3D" id="1.10.238.10">
    <property type="entry name" value="EF-hand"/>
    <property type="match status" value="1"/>
</dbReference>